<dbReference type="GO" id="GO:0005886">
    <property type="term" value="C:plasma membrane"/>
    <property type="evidence" value="ECO:0007669"/>
    <property type="project" value="UniProtKB-SubCell"/>
</dbReference>
<feature type="coiled-coil region" evidence="13">
    <location>
        <begin position="321"/>
        <end position="381"/>
    </location>
</feature>
<keyword evidence="19" id="KW-1185">Reference proteome</keyword>
<evidence type="ECO:0000256" key="4">
    <source>
        <dbReference type="ARBA" id="ARBA00022443"/>
    </source>
</evidence>
<dbReference type="PROSITE" id="PS50002">
    <property type="entry name" value="SH3"/>
    <property type="match status" value="1"/>
</dbReference>
<dbReference type="CDD" id="cd11629">
    <property type="entry name" value="HR1_FBP17"/>
    <property type="match status" value="1"/>
</dbReference>
<evidence type="ECO:0000256" key="1">
    <source>
        <dbReference type="ARBA" id="ARBA00004236"/>
    </source>
</evidence>
<dbReference type="GO" id="GO:0006897">
    <property type="term" value="P:endocytosis"/>
    <property type="evidence" value="ECO:0007669"/>
    <property type="project" value="UniProtKB-KW"/>
</dbReference>
<dbReference type="Gene3D" id="2.30.30.40">
    <property type="entry name" value="SH3 Domains"/>
    <property type="match status" value="1"/>
</dbReference>
<evidence type="ECO:0000256" key="11">
    <source>
        <dbReference type="PROSITE-ProRule" id="PRU00192"/>
    </source>
</evidence>
<evidence type="ECO:0000259" key="16">
    <source>
        <dbReference type="PROSITE" id="PS51741"/>
    </source>
</evidence>
<dbReference type="InterPro" id="IPR036028">
    <property type="entry name" value="SH3-like_dom_sf"/>
</dbReference>
<feature type="domain" description="REM-1" evidence="17">
    <location>
        <begin position="314"/>
        <end position="391"/>
    </location>
</feature>
<reference evidence="18 19" key="1">
    <citation type="submission" date="2014-04" db="EMBL/GenBank/DDBJ databases">
        <title>Genome evolution of avian class.</title>
        <authorList>
            <person name="Zhang G."/>
            <person name="Li C."/>
        </authorList>
    </citation>
    <scope>NUCLEOTIDE SEQUENCE [LARGE SCALE GENOMIC DNA]</scope>
    <source>
        <strain evidence="18">BGI_N307</strain>
    </source>
</reference>
<dbReference type="AlphaFoldDB" id="A0A093GB34"/>
<feature type="non-terminal residue" evidence="18">
    <location>
        <position position="527"/>
    </location>
</feature>
<keyword evidence="8 12" id="KW-0175">Coiled coil</keyword>
<dbReference type="Gene3D" id="1.20.1270.60">
    <property type="entry name" value="Arfaptin homology (AH) domain/BAR domain"/>
    <property type="match status" value="2"/>
</dbReference>
<dbReference type="Pfam" id="PF00611">
    <property type="entry name" value="FCH"/>
    <property type="match status" value="1"/>
</dbReference>
<comment type="subcellular location">
    <subcellularLocation>
        <location evidence="1">Cell membrane</location>
    </subcellularLocation>
    <subcellularLocation>
        <location evidence="2">Cytoplasm</location>
        <location evidence="2">Cell cortex</location>
    </subcellularLocation>
</comment>
<dbReference type="Pfam" id="PF25610">
    <property type="entry name" value="HR1_TOCA"/>
    <property type="match status" value="1"/>
</dbReference>
<dbReference type="InterPro" id="IPR001060">
    <property type="entry name" value="FCH_dom"/>
</dbReference>
<evidence type="ECO:0000313" key="19">
    <source>
        <dbReference type="Proteomes" id="UP000053875"/>
    </source>
</evidence>
<keyword evidence="5" id="KW-1003">Cell membrane</keyword>
<evidence type="ECO:0000256" key="7">
    <source>
        <dbReference type="ARBA" id="ARBA00022583"/>
    </source>
</evidence>
<dbReference type="SMART" id="SM00326">
    <property type="entry name" value="SH3"/>
    <property type="match status" value="1"/>
</dbReference>
<organism evidence="18 19">
    <name type="scientific">Dryobates pubescens</name>
    <name type="common">Downy woodpecker</name>
    <name type="synonym">Picoides pubescens</name>
    <dbReference type="NCBI Taxonomy" id="118200"/>
    <lineage>
        <taxon>Eukaryota</taxon>
        <taxon>Metazoa</taxon>
        <taxon>Chordata</taxon>
        <taxon>Craniata</taxon>
        <taxon>Vertebrata</taxon>
        <taxon>Euteleostomi</taxon>
        <taxon>Archelosauria</taxon>
        <taxon>Archosauria</taxon>
        <taxon>Dinosauria</taxon>
        <taxon>Saurischia</taxon>
        <taxon>Theropoda</taxon>
        <taxon>Coelurosauria</taxon>
        <taxon>Aves</taxon>
        <taxon>Neognathae</taxon>
        <taxon>Neoaves</taxon>
        <taxon>Telluraves</taxon>
        <taxon>Coraciimorphae</taxon>
        <taxon>Piciformes</taxon>
        <taxon>Picidae</taxon>
        <taxon>Dryobates</taxon>
    </lineage>
</organism>
<evidence type="ECO:0000256" key="14">
    <source>
        <dbReference type="SAM" id="MobiDB-lite"/>
    </source>
</evidence>
<evidence type="ECO:0000256" key="9">
    <source>
        <dbReference type="ARBA" id="ARBA00023121"/>
    </source>
</evidence>
<evidence type="ECO:0000256" key="10">
    <source>
        <dbReference type="ARBA" id="ARBA00023136"/>
    </source>
</evidence>
<dbReference type="InterPro" id="IPR011072">
    <property type="entry name" value="HR1_rho-bd"/>
</dbReference>
<dbReference type="SUPFAM" id="SSF50044">
    <property type="entry name" value="SH3-domain"/>
    <property type="match status" value="1"/>
</dbReference>
<evidence type="ECO:0000313" key="18">
    <source>
        <dbReference type="EMBL" id="KFV64102.1"/>
    </source>
</evidence>
<proteinExistence type="inferred from homology"/>
<dbReference type="SMART" id="SM00055">
    <property type="entry name" value="FCH"/>
    <property type="match status" value="1"/>
</dbReference>
<evidence type="ECO:0000256" key="3">
    <source>
        <dbReference type="ARBA" id="ARBA00009426"/>
    </source>
</evidence>
<evidence type="ECO:0000256" key="6">
    <source>
        <dbReference type="ARBA" id="ARBA00022490"/>
    </source>
</evidence>
<evidence type="ECO:0000259" key="17">
    <source>
        <dbReference type="PROSITE" id="PS51860"/>
    </source>
</evidence>
<feature type="domain" description="F-BAR" evidence="16">
    <location>
        <begin position="1"/>
        <end position="108"/>
    </location>
</feature>
<keyword evidence="9" id="KW-0446">Lipid-binding</keyword>
<keyword evidence="7" id="KW-0254">Endocytosis</keyword>
<dbReference type="STRING" id="118200.A0A093GB34"/>
<dbReference type="GO" id="GO:0008289">
    <property type="term" value="F:lipid binding"/>
    <property type="evidence" value="ECO:0007669"/>
    <property type="project" value="UniProtKB-KW"/>
</dbReference>
<dbReference type="PROSITE" id="PS51860">
    <property type="entry name" value="REM_1"/>
    <property type="match status" value="1"/>
</dbReference>
<dbReference type="PANTHER" id="PTHR15735:SF13">
    <property type="entry name" value="FORMIN-BINDING PROTEIN 1"/>
    <property type="match status" value="1"/>
</dbReference>
<dbReference type="PROSITE" id="PS51741">
    <property type="entry name" value="F_BAR"/>
    <property type="match status" value="1"/>
</dbReference>
<keyword evidence="10" id="KW-0472">Membrane</keyword>
<feature type="non-terminal residue" evidence="18">
    <location>
        <position position="1"/>
    </location>
</feature>
<evidence type="ECO:0000256" key="5">
    <source>
        <dbReference type="ARBA" id="ARBA00022475"/>
    </source>
</evidence>
<feature type="region of interest" description="Disordered" evidence="14">
    <location>
        <begin position="421"/>
        <end position="444"/>
    </location>
</feature>
<name>A0A093GB34_DRYPU</name>
<comment type="similarity">
    <text evidence="3">Belongs to the FNBP1 family.</text>
</comment>
<dbReference type="SUPFAM" id="SSF103657">
    <property type="entry name" value="BAR/IMD domain-like"/>
    <property type="match status" value="2"/>
</dbReference>
<dbReference type="InterPro" id="IPR031160">
    <property type="entry name" value="F_BAR_dom"/>
</dbReference>
<dbReference type="InterPro" id="IPR001452">
    <property type="entry name" value="SH3_domain"/>
</dbReference>
<sequence length="527" mass="59925">LQDQFESLEKHTQWGLEVLEKYIKFVKERTEIELSYAKQLRNLSKKYQPKKNSKEEEEYRYTSGRAFLATLSELSDYAGQHEVISENMSALIGAELHRCLLDLKQERKAELKASPWALQSKRRFERDCKEAERAQQYFEKMDADINVTKADVEKGAMPEGLCLRGCARGAVPRGPCLRGCARPAWAVLLQKIQEMEARRILRLGESMKAFAEVDRQVMPIIGRCLDEITRAAELIDHNSDSQLVIEAFKSGFEPPGDVDFEDFTQPMKRTVSESSLSNSRGEGKAEPKFGSKSKGKLWPFIKKNKGAGPEDFSNLPPEQRRKKLQQKVDELNRDIQKELDQRDALTKMKDVYSKNPQMGDAASVEQRLAELGQNIERLRLEVQKFEGWLAEVEGRLPARSEPGRRQSSLYEAQHTAAINSCAQDRESPDGSYTEEQSQEAEVKVPATDFDDEFDDEEPLPTIGTCKALYTFEGQNEGTISVAEGELLYVIEEDKGDGWTRIRRSEDEEGYVPTSYLEVCLDRNPKGA</sequence>
<dbReference type="Proteomes" id="UP000053875">
    <property type="component" value="Unassembled WGS sequence"/>
</dbReference>
<evidence type="ECO:0000256" key="2">
    <source>
        <dbReference type="ARBA" id="ARBA00004544"/>
    </source>
</evidence>
<accession>A0A093GB34</accession>
<evidence type="ECO:0000256" key="8">
    <source>
        <dbReference type="ARBA" id="ARBA00023054"/>
    </source>
</evidence>
<keyword evidence="4 11" id="KW-0728">SH3 domain</keyword>
<feature type="region of interest" description="Disordered" evidence="14">
    <location>
        <begin position="269"/>
        <end position="293"/>
    </location>
</feature>
<protein>
    <submittedName>
        <fullName evidence="18">Formin-binding protein 1</fullName>
    </submittedName>
</protein>
<evidence type="ECO:0000259" key="15">
    <source>
        <dbReference type="PROSITE" id="PS50002"/>
    </source>
</evidence>
<gene>
    <name evidence="18" type="ORF">N307_02471</name>
</gene>
<keyword evidence="6" id="KW-0963">Cytoplasm</keyword>
<dbReference type="Gene3D" id="6.10.140.470">
    <property type="match status" value="1"/>
</dbReference>
<dbReference type="Pfam" id="PF00018">
    <property type="entry name" value="SH3_1"/>
    <property type="match status" value="1"/>
</dbReference>
<dbReference type="InterPro" id="IPR027267">
    <property type="entry name" value="AH/BAR_dom_sf"/>
</dbReference>
<dbReference type="InterPro" id="IPR057870">
    <property type="entry name" value="HR1_TOCA"/>
</dbReference>
<evidence type="ECO:0000256" key="12">
    <source>
        <dbReference type="PROSITE-ProRule" id="PRU01077"/>
    </source>
</evidence>
<dbReference type="PANTHER" id="PTHR15735">
    <property type="entry name" value="FCH AND DOUBLE SH3 DOMAINS PROTEIN"/>
    <property type="match status" value="1"/>
</dbReference>
<dbReference type="GO" id="GO:0007165">
    <property type="term" value="P:signal transduction"/>
    <property type="evidence" value="ECO:0007669"/>
    <property type="project" value="InterPro"/>
</dbReference>
<evidence type="ECO:0000256" key="13">
    <source>
        <dbReference type="SAM" id="Coils"/>
    </source>
</evidence>
<dbReference type="FunFam" id="2.30.30.40:FF:000017">
    <property type="entry name" value="Formin-binding protein 1-like isoform 1"/>
    <property type="match status" value="1"/>
</dbReference>
<feature type="domain" description="SH3" evidence="15">
    <location>
        <begin position="460"/>
        <end position="521"/>
    </location>
</feature>
<dbReference type="EMBL" id="KL215305">
    <property type="protein sequence ID" value="KFV64102.1"/>
    <property type="molecule type" value="Genomic_DNA"/>
</dbReference>
<dbReference type="GO" id="GO:0005938">
    <property type="term" value="C:cell cortex"/>
    <property type="evidence" value="ECO:0007669"/>
    <property type="project" value="UniProtKB-SubCell"/>
</dbReference>